<evidence type="ECO:0000313" key="2">
    <source>
        <dbReference type="EMBL" id="RMB93625.1"/>
    </source>
</evidence>
<keyword evidence="3" id="KW-1185">Reference proteome</keyword>
<gene>
    <name evidence="2" type="ORF">DUI87_29851</name>
</gene>
<protein>
    <submittedName>
        <fullName evidence="2">Uncharacterized protein</fullName>
    </submittedName>
</protein>
<feature type="region of interest" description="Disordered" evidence="1">
    <location>
        <begin position="173"/>
        <end position="196"/>
    </location>
</feature>
<feature type="compositionally biased region" description="Polar residues" evidence="1">
    <location>
        <begin position="173"/>
        <end position="184"/>
    </location>
</feature>
<accession>A0A3M0IYE3</accession>
<sequence length="212" mass="23383">MPDSASILDLRKKVNCLEAWISKESLTLVLFSFSISAMPAVPKSRVVKEDLLCLWGPSSQKPFRVILTSCGDKQTRLIHSVAVLPKRLWNMGAEKKHPFDDSLSGNVIKYLPQASTSQKEGLQMSRDIWDDGEGVEFQEKGSFEARKPPDISVKCSGIATTAVLQTETSFSSSVLGNMPKSTGNGKADDKEKDKIPCCNEETRIAGELKQQY</sequence>
<evidence type="ECO:0000256" key="1">
    <source>
        <dbReference type="SAM" id="MobiDB-lite"/>
    </source>
</evidence>
<evidence type="ECO:0000313" key="3">
    <source>
        <dbReference type="Proteomes" id="UP000269221"/>
    </source>
</evidence>
<name>A0A3M0IYE3_HIRRU</name>
<organism evidence="2 3">
    <name type="scientific">Hirundo rustica rustica</name>
    <dbReference type="NCBI Taxonomy" id="333673"/>
    <lineage>
        <taxon>Eukaryota</taxon>
        <taxon>Metazoa</taxon>
        <taxon>Chordata</taxon>
        <taxon>Craniata</taxon>
        <taxon>Vertebrata</taxon>
        <taxon>Euteleostomi</taxon>
        <taxon>Archelosauria</taxon>
        <taxon>Archosauria</taxon>
        <taxon>Dinosauria</taxon>
        <taxon>Saurischia</taxon>
        <taxon>Theropoda</taxon>
        <taxon>Coelurosauria</taxon>
        <taxon>Aves</taxon>
        <taxon>Neognathae</taxon>
        <taxon>Neoaves</taxon>
        <taxon>Telluraves</taxon>
        <taxon>Australaves</taxon>
        <taxon>Passeriformes</taxon>
        <taxon>Sylvioidea</taxon>
        <taxon>Hirundinidae</taxon>
        <taxon>Hirundo</taxon>
    </lineage>
</organism>
<feature type="compositionally biased region" description="Basic and acidic residues" evidence="1">
    <location>
        <begin position="186"/>
        <end position="196"/>
    </location>
</feature>
<comment type="caution">
    <text evidence="2">The sequence shown here is derived from an EMBL/GenBank/DDBJ whole genome shotgun (WGS) entry which is preliminary data.</text>
</comment>
<dbReference type="EMBL" id="QRBI01000208">
    <property type="protein sequence ID" value="RMB93625.1"/>
    <property type="molecule type" value="Genomic_DNA"/>
</dbReference>
<dbReference type="AlphaFoldDB" id="A0A3M0IYE3"/>
<proteinExistence type="predicted"/>
<dbReference type="Proteomes" id="UP000269221">
    <property type="component" value="Unassembled WGS sequence"/>
</dbReference>
<reference evidence="2 3" key="1">
    <citation type="submission" date="2018-07" db="EMBL/GenBank/DDBJ databases">
        <title>A high quality draft genome assembly of the barn swallow (H. rustica rustica).</title>
        <authorList>
            <person name="Formenti G."/>
            <person name="Chiara M."/>
            <person name="Poveda L."/>
            <person name="Francoijs K.-J."/>
            <person name="Bonisoli-Alquati A."/>
            <person name="Canova L."/>
            <person name="Gianfranceschi L."/>
            <person name="Horner D.S."/>
            <person name="Saino N."/>
        </authorList>
    </citation>
    <scope>NUCLEOTIDE SEQUENCE [LARGE SCALE GENOMIC DNA]</scope>
    <source>
        <strain evidence="2">Chelidonia</strain>
        <tissue evidence="2">Blood</tissue>
    </source>
</reference>